<feature type="compositionally biased region" description="Polar residues" evidence="6">
    <location>
        <begin position="125"/>
        <end position="147"/>
    </location>
</feature>
<name>A0A8H3GZH4_9AGAM</name>
<evidence type="ECO:0000259" key="7">
    <source>
        <dbReference type="Pfam" id="PF04130"/>
    </source>
</evidence>
<dbReference type="GO" id="GO:0043015">
    <property type="term" value="F:gamma-tubulin binding"/>
    <property type="evidence" value="ECO:0007669"/>
    <property type="project" value="InterPro"/>
</dbReference>
<dbReference type="InterPro" id="IPR042241">
    <property type="entry name" value="GCP_C_sf"/>
</dbReference>
<comment type="subcellular location">
    <subcellularLocation>
        <location evidence="1">Cytoplasm</location>
        <location evidence="1">Cytoskeleton</location>
    </subcellularLocation>
</comment>
<dbReference type="GO" id="GO:0051225">
    <property type="term" value="P:spindle assembly"/>
    <property type="evidence" value="ECO:0007669"/>
    <property type="project" value="TreeGrafter"/>
</dbReference>
<evidence type="ECO:0008006" key="11">
    <source>
        <dbReference type="Google" id="ProtNLM"/>
    </source>
</evidence>
<gene>
    <name evidence="9" type="ORF">RDB_LOCUS90316</name>
</gene>
<dbReference type="GO" id="GO:0000922">
    <property type="term" value="C:spindle pole"/>
    <property type="evidence" value="ECO:0007669"/>
    <property type="project" value="InterPro"/>
</dbReference>
<evidence type="ECO:0000256" key="3">
    <source>
        <dbReference type="ARBA" id="ARBA00022490"/>
    </source>
</evidence>
<dbReference type="GO" id="GO:0044732">
    <property type="term" value="C:mitotic spindle pole body"/>
    <property type="evidence" value="ECO:0007669"/>
    <property type="project" value="TreeGrafter"/>
</dbReference>
<organism evidence="9 10">
    <name type="scientific">Rhizoctonia solani</name>
    <dbReference type="NCBI Taxonomy" id="456999"/>
    <lineage>
        <taxon>Eukaryota</taxon>
        <taxon>Fungi</taxon>
        <taxon>Dikarya</taxon>
        <taxon>Basidiomycota</taxon>
        <taxon>Agaricomycotina</taxon>
        <taxon>Agaricomycetes</taxon>
        <taxon>Cantharellales</taxon>
        <taxon>Ceratobasidiaceae</taxon>
        <taxon>Rhizoctonia</taxon>
    </lineage>
</organism>
<feature type="compositionally biased region" description="Polar residues" evidence="6">
    <location>
        <begin position="103"/>
        <end position="112"/>
    </location>
</feature>
<evidence type="ECO:0000256" key="2">
    <source>
        <dbReference type="ARBA" id="ARBA00010337"/>
    </source>
</evidence>
<evidence type="ECO:0000313" key="10">
    <source>
        <dbReference type="Proteomes" id="UP000663853"/>
    </source>
</evidence>
<dbReference type="EMBL" id="CAJMXA010002498">
    <property type="protein sequence ID" value="CAE6481924.1"/>
    <property type="molecule type" value="Genomic_DNA"/>
</dbReference>
<evidence type="ECO:0000256" key="5">
    <source>
        <dbReference type="ARBA" id="ARBA00023212"/>
    </source>
</evidence>
<comment type="similarity">
    <text evidence="2">Belongs to the TUBGCP family.</text>
</comment>
<dbReference type="GO" id="GO:0051321">
    <property type="term" value="P:meiotic cell cycle"/>
    <property type="evidence" value="ECO:0007669"/>
    <property type="project" value="TreeGrafter"/>
</dbReference>
<dbReference type="InterPro" id="IPR007259">
    <property type="entry name" value="GCP"/>
</dbReference>
<keyword evidence="5" id="KW-0206">Cytoskeleton</keyword>
<evidence type="ECO:0000256" key="6">
    <source>
        <dbReference type="SAM" id="MobiDB-lite"/>
    </source>
</evidence>
<dbReference type="GO" id="GO:0000930">
    <property type="term" value="C:gamma-tubulin complex"/>
    <property type="evidence" value="ECO:0007669"/>
    <property type="project" value="TreeGrafter"/>
</dbReference>
<dbReference type="InterPro" id="IPR040457">
    <property type="entry name" value="GCP_C"/>
</dbReference>
<sequence>MPSLNSSLASLVQHLVPQSRGDEPLRAELVEACQEILRSHIGQSRETDIMHLGNLIKRQLQHSSHVSPATAVRFSNLFARLQDQSILSRKHASLLFLHSLSSTNPTSPSDSVPQLLPLLAPPRPSSRTTNGTKSRADSISPTANFPPQINLPGGAKPRTKADILKEYRVKTGRSHLPEDLLLRDVLYLLQGISGKYVCFDSNKSKEEQYVVFVEDGTQTIPPPTRTLIHRLSELGYLFTRVSEFVQLKAGKPTVGLIEQSLCHHLQQQLTEYYRLLAVLEAQAQAAPQDPTLETSEDSGLTLRRLLVWTDEWRLRLRMMSVCVENCSDAHGGTLINLIHAYTDNGDPFVRNFTDQLLEEVSKPFFVSLHRWLFSGELHDPFNEFFVSSNPELAHHHYMSGANDLGEGAFSGKLQYIICNLFYRLMKIHPAGLSGDELDVALLSADANQSSAFGGLRLWKSKYQFKKEKLPSFVGEAFGRKIFSTGKSLNFIRYNCHDNDWVETRNKLGGFGSVLKYSDITGLEHSIDTAFQIASQRLFDVFLVKFKLMDHLLALKQYLMLGHGDFADQLMEALGPNLSRPANTLYRHNLTATLDTAIERSNARFDSTDIIRRLDARMLEYSHGEIGWDVFTLEYKVDAPLDTVLDPESMRKYMTLFQHLWQMRRVDVTLTQGWASLASASKTIARVPELQSAWHQARIVLAEMIHFIRQMQSFSHLEVIDVSWKRLVEFTSKKEGDLDALIDAHQTYLERIEKKVLLISSKTGREESVLNQVREAFQTILQFREATDAFYNYTLTEAARRDSERDGHRGLTTANDGAGRYTRDSAESLPRILRRVEQYSHAFSDLAMSIVVALNTHSDYECRFLGVRLSFSDFYRLKRERQLAATNGT</sequence>
<evidence type="ECO:0000256" key="1">
    <source>
        <dbReference type="ARBA" id="ARBA00004245"/>
    </source>
</evidence>
<evidence type="ECO:0000259" key="8">
    <source>
        <dbReference type="Pfam" id="PF17681"/>
    </source>
</evidence>
<accession>A0A8H3GZH4</accession>
<dbReference type="GO" id="GO:0031122">
    <property type="term" value="P:cytoplasmic microtubule organization"/>
    <property type="evidence" value="ECO:0007669"/>
    <property type="project" value="TreeGrafter"/>
</dbReference>
<keyword evidence="3" id="KW-0963">Cytoplasm</keyword>
<feature type="region of interest" description="Disordered" evidence="6">
    <location>
        <begin position="801"/>
        <end position="821"/>
    </location>
</feature>
<dbReference type="AlphaFoldDB" id="A0A8H3GZH4"/>
<evidence type="ECO:0000313" key="9">
    <source>
        <dbReference type="EMBL" id="CAE6481924.1"/>
    </source>
</evidence>
<dbReference type="GO" id="GO:0007020">
    <property type="term" value="P:microtubule nucleation"/>
    <property type="evidence" value="ECO:0007669"/>
    <property type="project" value="InterPro"/>
</dbReference>
<keyword evidence="4" id="KW-0493">Microtubule</keyword>
<reference evidence="9" key="1">
    <citation type="submission" date="2021-01" db="EMBL/GenBank/DDBJ databases">
        <authorList>
            <person name="Kaushik A."/>
        </authorList>
    </citation>
    <scope>NUCLEOTIDE SEQUENCE</scope>
    <source>
        <strain evidence="9">AG6-10EEA</strain>
    </source>
</reference>
<feature type="domain" description="Gamma tubulin complex component C-terminal" evidence="7">
    <location>
        <begin position="547"/>
        <end position="874"/>
    </location>
</feature>
<feature type="domain" description="Gamma tubulin complex component protein N-terminal" evidence="8">
    <location>
        <begin position="182"/>
        <end position="542"/>
    </location>
</feature>
<dbReference type="Gene3D" id="1.20.120.1900">
    <property type="entry name" value="Gamma-tubulin complex, C-terminal domain"/>
    <property type="match status" value="1"/>
</dbReference>
<proteinExistence type="inferred from homology"/>
<dbReference type="PANTHER" id="PTHR19302">
    <property type="entry name" value="GAMMA TUBULIN COMPLEX PROTEIN"/>
    <property type="match status" value="1"/>
</dbReference>
<dbReference type="InterPro" id="IPR041470">
    <property type="entry name" value="GCP_N"/>
</dbReference>
<dbReference type="GO" id="GO:0000278">
    <property type="term" value="P:mitotic cell cycle"/>
    <property type="evidence" value="ECO:0007669"/>
    <property type="project" value="TreeGrafter"/>
</dbReference>
<evidence type="ECO:0000256" key="4">
    <source>
        <dbReference type="ARBA" id="ARBA00022701"/>
    </source>
</evidence>
<dbReference type="PANTHER" id="PTHR19302:SF14">
    <property type="entry name" value="GAMMA-TUBULIN COMPLEX COMPONENT 3"/>
    <property type="match status" value="1"/>
</dbReference>
<protein>
    <recommendedName>
        <fullName evidence="11">Spindle pole body component</fullName>
    </recommendedName>
</protein>
<dbReference type="Proteomes" id="UP000663853">
    <property type="component" value="Unassembled WGS sequence"/>
</dbReference>
<comment type="caution">
    <text evidence="9">The sequence shown here is derived from an EMBL/GenBank/DDBJ whole genome shotgun (WGS) entry which is preliminary data.</text>
</comment>
<dbReference type="Pfam" id="PF17681">
    <property type="entry name" value="GCP_N_terminal"/>
    <property type="match status" value="1"/>
</dbReference>
<dbReference type="GO" id="GO:0005874">
    <property type="term" value="C:microtubule"/>
    <property type="evidence" value="ECO:0007669"/>
    <property type="project" value="UniProtKB-KW"/>
</dbReference>
<feature type="region of interest" description="Disordered" evidence="6">
    <location>
        <begin position="103"/>
        <end position="157"/>
    </location>
</feature>
<dbReference type="Pfam" id="PF04130">
    <property type="entry name" value="GCP_C_terminal"/>
    <property type="match status" value="1"/>
</dbReference>
<dbReference type="GO" id="GO:0051011">
    <property type="term" value="F:microtubule minus-end binding"/>
    <property type="evidence" value="ECO:0007669"/>
    <property type="project" value="TreeGrafter"/>
</dbReference>